<accession>A0A1X7UA41</accession>
<dbReference type="AlphaFoldDB" id="A0A1X7UA41"/>
<organism evidence="2">
    <name type="scientific">Amphimedon queenslandica</name>
    <name type="common">Sponge</name>
    <dbReference type="NCBI Taxonomy" id="400682"/>
    <lineage>
        <taxon>Eukaryota</taxon>
        <taxon>Metazoa</taxon>
        <taxon>Porifera</taxon>
        <taxon>Demospongiae</taxon>
        <taxon>Heteroscleromorpha</taxon>
        <taxon>Haplosclerida</taxon>
        <taxon>Niphatidae</taxon>
        <taxon>Amphimedon</taxon>
    </lineage>
</organism>
<dbReference type="EnsemblMetazoa" id="Aqu2.1.24331_001">
    <property type="protein sequence ID" value="Aqu2.1.24331_001"/>
    <property type="gene ID" value="Aqu2.1.24331"/>
</dbReference>
<reference evidence="2" key="1">
    <citation type="submission" date="2017-05" db="UniProtKB">
        <authorList>
            <consortium name="EnsemblMetazoa"/>
        </authorList>
    </citation>
    <scope>IDENTIFICATION</scope>
</reference>
<sequence length="110" mass="11411">MEQRLISGVQAFMKLIVLPLGQTALAGHIINFSANVSEVYNSLPMPLNSDGVVLVKPPESTSATVSVPPGDQTTSTSSGPEIARASTSKNSACTNTAQSSTSTSTRNLFV</sequence>
<name>A0A1X7UA41_AMPQE</name>
<feature type="compositionally biased region" description="Polar residues" evidence="1">
    <location>
        <begin position="60"/>
        <end position="89"/>
    </location>
</feature>
<feature type="compositionally biased region" description="Low complexity" evidence="1">
    <location>
        <begin position="90"/>
        <end position="110"/>
    </location>
</feature>
<protein>
    <submittedName>
        <fullName evidence="2">Uncharacterized protein</fullName>
    </submittedName>
</protein>
<proteinExistence type="predicted"/>
<evidence type="ECO:0000256" key="1">
    <source>
        <dbReference type="SAM" id="MobiDB-lite"/>
    </source>
</evidence>
<dbReference type="InParanoid" id="A0A1X7UA41"/>
<evidence type="ECO:0000313" key="2">
    <source>
        <dbReference type="EnsemblMetazoa" id="Aqu2.1.24331_001"/>
    </source>
</evidence>
<feature type="region of interest" description="Disordered" evidence="1">
    <location>
        <begin position="60"/>
        <end position="110"/>
    </location>
</feature>